<evidence type="ECO:0000313" key="4">
    <source>
        <dbReference type="Proteomes" id="UP000294360"/>
    </source>
</evidence>
<name>A0A4U8Z5W8_METTU</name>
<dbReference type="Pfam" id="PF01381">
    <property type="entry name" value="HTH_3"/>
    <property type="match status" value="1"/>
</dbReference>
<proteinExistence type="predicted"/>
<accession>A0A4U8Z5W8</accession>
<dbReference type="AlphaFoldDB" id="A0A4U8Z5W8"/>
<dbReference type="PROSITE" id="PS50943">
    <property type="entry name" value="HTH_CROC1"/>
    <property type="match status" value="1"/>
</dbReference>
<dbReference type="GO" id="GO:0003677">
    <property type="term" value="F:DNA binding"/>
    <property type="evidence" value="ECO:0007669"/>
    <property type="project" value="InterPro"/>
</dbReference>
<dbReference type="InterPro" id="IPR010982">
    <property type="entry name" value="Lambda_DNA-bd_dom_sf"/>
</dbReference>
<dbReference type="SUPFAM" id="SSF47413">
    <property type="entry name" value="lambda repressor-like DNA-binding domains"/>
    <property type="match status" value="1"/>
</dbReference>
<evidence type="ECO:0000259" key="2">
    <source>
        <dbReference type="PROSITE" id="PS50943"/>
    </source>
</evidence>
<organism evidence="3 4">
    <name type="scientific">Methylocella tundrae</name>
    <dbReference type="NCBI Taxonomy" id="227605"/>
    <lineage>
        <taxon>Bacteria</taxon>
        <taxon>Pseudomonadati</taxon>
        <taxon>Pseudomonadota</taxon>
        <taxon>Alphaproteobacteria</taxon>
        <taxon>Hyphomicrobiales</taxon>
        <taxon>Beijerinckiaceae</taxon>
        <taxon>Methylocella</taxon>
    </lineage>
</organism>
<dbReference type="CDD" id="cd00093">
    <property type="entry name" value="HTH_XRE"/>
    <property type="match status" value="1"/>
</dbReference>
<feature type="domain" description="HTH cro/C1-type" evidence="2">
    <location>
        <begin position="17"/>
        <end position="54"/>
    </location>
</feature>
<sequence length="92" mass="10137">MNYREAEAILTFVVGKMEQERVRQGLSLQKLGTISGVNRTTIGLIEKGQRSPSLHLPANRGRLGTGFGRCAEERAEEVTQASARLNDPREGQ</sequence>
<evidence type="ECO:0000256" key="1">
    <source>
        <dbReference type="SAM" id="MobiDB-lite"/>
    </source>
</evidence>
<protein>
    <recommendedName>
        <fullName evidence="2">HTH cro/C1-type domain-containing protein</fullName>
    </recommendedName>
</protein>
<dbReference type="EMBL" id="LR536450">
    <property type="protein sequence ID" value="VFU10932.1"/>
    <property type="molecule type" value="Genomic_DNA"/>
</dbReference>
<dbReference type="OrthoDB" id="9814751at2"/>
<dbReference type="Proteomes" id="UP000294360">
    <property type="component" value="Chromosome"/>
</dbReference>
<gene>
    <name evidence="3" type="ORF">MTUNDRAET4_4051</name>
</gene>
<dbReference type="InterPro" id="IPR001387">
    <property type="entry name" value="Cro/C1-type_HTH"/>
</dbReference>
<dbReference type="Gene3D" id="1.10.260.40">
    <property type="entry name" value="lambda repressor-like DNA-binding domains"/>
    <property type="match status" value="1"/>
</dbReference>
<evidence type="ECO:0000313" key="3">
    <source>
        <dbReference type="EMBL" id="VFU10932.1"/>
    </source>
</evidence>
<dbReference type="KEGG" id="mtun:MTUNDRAET4_4051"/>
<feature type="region of interest" description="Disordered" evidence="1">
    <location>
        <begin position="73"/>
        <end position="92"/>
    </location>
</feature>
<reference evidence="3 4" key="1">
    <citation type="submission" date="2019-03" db="EMBL/GenBank/DDBJ databases">
        <authorList>
            <person name="Kox A.R. M."/>
        </authorList>
    </citation>
    <scope>NUCLEOTIDE SEQUENCE [LARGE SCALE GENOMIC DNA]</scope>
    <source>
        <strain evidence="3">MTUNDRAET4 annotated genome</strain>
    </source>
</reference>